<dbReference type="CDD" id="cd00051">
    <property type="entry name" value="EFh"/>
    <property type="match status" value="2"/>
</dbReference>
<feature type="domain" description="EF-hand" evidence="5">
    <location>
        <begin position="693"/>
        <end position="727"/>
    </location>
</feature>
<evidence type="ECO:0000256" key="1">
    <source>
        <dbReference type="ARBA" id="ARBA00022737"/>
    </source>
</evidence>
<feature type="transmembrane region" description="Helical" evidence="4">
    <location>
        <begin position="556"/>
        <end position="576"/>
    </location>
</feature>
<dbReference type="InterPro" id="IPR011992">
    <property type="entry name" value="EF-hand-dom_pair"/>
</dbReference>
<keyword evidence="2" id="KW-0106">Calcium</keyword>
<keyword evidence="1" id="KW-0677">Repeat</keyword>
<evidence type="ECO:0000256" key="4">
    <source>
        <dbReference type="SAM" id="Phobius"/>
    </source>
</evidence>
<evidence type="ECO:0000259" key="5">
    <source>
        <dbReference type="PROSITE" id="PS50222"/>
    </source>
</evidence>
<protein>
    <recommendedName>
        <fullName evidence="5">EF-hand domain-containing protein</fullName>
    </recommendedName>
</protein>
<reference evidence="6" key="1">
    <citation type="submission" date="2021-01" db="EMBL/GenBank/DDBJ databases">
        <authorList>
            <person name="Corre E."/>
            <person name="Pelletier E."/>
            <person name="Niang G."/>
            <person name="Scheremetjew M."/>
            <person name="Finn R."/>
            <person name="Kale V."/>
            <person name="Holt S."/>
            <person name="Cochrane G."/>
            <person name="Meng A."/>
            <person name="Brown T."/>
            <person name="Cohen L."/>
        </authorList>
    </citation>
    <scope>NUCLEOTIDE SEQUENCE</scope>
    <source>
        <strain evidence="6">CCMP622</strain>
    </source>
</reference>
<dbReference type="Gene3D" id="1.10.238.10">
    <property type="entry name" value="EF-hand"/>
    <property type="match status" value="2"/>
</dbReference>
<dbReference type="InterPro" id="IPR018247">
    <property type="entry name" value="EF_Hand_1_Ca_BS"/>
</dbReference>
<evidence type="ECO:0000313" key="6">
    <source>
        <dbReference type="EMBL" id="CAD9763731.1"/>
    </source>
</evidence>
<dbReference type="GO" id="GO:0005509">
    <property type="term" value="F:calcium ion binding"/>
    <property type="evidence" value="ECO:0007669"/>
    <property type="project" value="InterPro"/>
</dbReference>
<sequence length="727" mass="80864">MKSSGSYQQGEAKVNDPDEQPWDSIMEQVRHFRAMSAEEKDKFVTKLPPFAAPLLKAAEDMSDRDLGNVIKGAEGMSAGNLDSDAIGVMHRAYLKIPLETRREVASGLPPHVQAFIPAVESMPTQTVVELAEGVLELKENPTTADPETIGKAICHLKELPKETKSALKQELVDMKAVEETQIDLLEEVLEGMTGEEAVECIKMISDESKKAQSSTPQQDRDLEDEGGMISEETKNQLTMMAQMAKMLVKIEVRRLTAWVKESPTSVRVLNFLGGLAIFALLLLWCIWLSLFQGHFFQFVLQLWLLLFSLVIMALNAHVRPAQRYVVPVIEFWCPMLATTYGRGWFLVLTGLLGVSSCNGDTLTLYPMIAVALGAVVTGGIGVVFGFVTQGKLGSIMAKVDSVERLEKLFETADADRNGYLDKKELTTITMEMGVDLSEEEIILLLDTIDHDNDGRISFEEIKAWWSAPSVADAVSELPSAGDVADAMTPLLDKKTYEGIIENKEKTMEVLRGMDIVKTPPSMLAILNIAVALWSFGGAVYGVTIELIETLELKLDHFIFLYVNLIMALLSLVIFTVEISAWCSCLRPTNNYIRKRFSFLSTILGRGIFLFFCAAVGLAHWNWWRSWLETGVASVALFACAVVNIFYGKIALDKFKQLKANLKDDAFKKADVDNSGTLSRAELIDLCEKLGVPLNRREFELMVNTLDANGDGEVSKEEFQRWYSAQLY</sequence>
<name>A0A7S2XAT3_9EUKA</name>
<feature type="transmembrane region" description="Helical" evidence="4">
    <location>
        <begin position="295"/>
        <end position="316"/>
    </location>
</feature>
<dbReference type="PROSITE" id="PS00018">
    <property type="entry name" value="EF_HAND_1"/>
    <property type="match status" value="4"/>
</dbReference>
<feature type="transmembrane region" description="Helical" evidence="4">
    <location>
        <begin position="596"/>
        <end position="620"/>
    </location>
</feature>
<feature type="transmembrane region" description="Helical" evidence="4">
    <location>
        <begin position="626"/>
        <end position="646"/>
    </location>
</feature>
<feature type="region of interest" description="Disordered" evidence="3">
    <location>
        <begin position="208"/>
        <end position="227"/>
    </location>
</feature>
<dbReference type="AlphaFoldDB" id="A0A7S2XAT3"/>
<feature type="transmembrane region" description="Helical" evidence="4">
    <location>
        <begin position="364"/>
        <end position="387"/>
    </location>
</feature>
<proteinExistence type="predicted"/>
<accession>A0A7S2XAT3</accession>
<evidence type="ECO:0000256" key="2">
    <source>
        <dbReference type="ARBA" id="ARBA00022837"/>
    </source>
</evidence>
<feature type="transmembrane region" description="Helical" evidence="4">
    <location>
        <begin position="523"/>
        <end position="544"/>
    </location>
</feature>
<organism evidence="6">
    <name type="scientific">Lotharella oceanica</name>
    <dbReference type="NCBI Taxonomy" id="641309"/>
    <lineage>
        <taxon>Eukaryota</taxon>
        <taxon>Sar</taxon>
        <taxon>Rhizaria</taxon>
        <taxon>Cercozoa</taxon>
        <taxon>Chlorarachniophyceae</taxon>
        <taxon>Lotharella</taxon>
    </lineage>
</organism>
<feature type="transmembrane region" description="Helical" evidence="4">
    <location>
        <begin position="328"/>
        <end position="352"/>
    </location>
</feature>
<feature type="transmembrane region" description="Helical" evidence="4">
    <location>
        <begin position="268"/>
        <end position="289"/>
    </location>
</feature>
<feature type="domain" description="EF-hand" evidence="5">
    <location>
        <begin position="436"/>
        <end position="471"/>
    </location>
</feature>
<feature type="domain" description="EF-hand" evidence="5">
    <location>
        <begin position="657"/>
        <end position="692"/>
    </location>
</feature>
<keyword evidence="4" id="KW-0472">Membrane</keyword>
<dbReference type="Pfam" id="PF13499">
    <property type="entry name" value="EF-hand_7"/>
    <property type="match status" value="2"/>
</dbReference>
<feature type="domain" description="EF-hand" evidence="5">
    <location>
        <begin position="400"/>
        <end position="435"/>
    </location>
</feature>
<evidence type="ECO:0000256" key="3">
    <source>
        <dbReference type="SAM" id="MobiDB-lite"/>
    </source>
</evidence>
<dbReference type="EMBL" id="HBHP01015815">
    <property type="protein sequence ID" value="CAD9763731.1"/>
    <property type="molecule type" value="Transcribed_RNA"/>
</dbReference>
<keyword evidence="4" id="KW-0812">Transmembrane</keyword>
<dbReference type="InterPro" id="IPR050145">
    <property type="entry name" value="Centrin_CML-like"/>
</dbReference>
<dbReference type="PROSITE" id="PS50222">
    <property type="entry name" value="EF_HAND_2"/>
    <property type="match status" value="4"/>
</dbReference>
<gene>
    <name evidence="6" type="ORF">LSP00402_LOCUS9812</name>
</gene>
<feature type="region of interest" description="Disordered" evidence="3">
    <location>
        <begin position="1"/>
        <end position="23"/>
    </location>
</feature>
<dbReference type="PANTHER" id="PTHR23050">
    <property type="entry name" value="CALCIUM BINDING PROTEIN"/>
    <property type="match status" value="1"/>
</dbReference>
<dbReference type="InterPro" id="IPR002048">
    <property type="entry name" value="EF_hand_dom"/>
</dbReference>
<dbReference type="SMART" id="SM00054">
    <property type="entry name" value="EFh"/>
    <property type="match status" value="4"/>
</dbReference>
<dbReference type="SUPFAM" id="SSF47473">
    <property type="entry name" value="EF-hand"/>
    <property type="match status" value="1"/>
</dbReference>
<keyword evidence="4" id="KW-1133">Transmembrane helix</keyword>